<dbReference type="AlphaFoldDB" id="A0A9P5H986"/>
<name>A0A9P5H986_9HYPO</name>
<dbReference type="Proteomes" id="UP000722485">
    <property type="component" value="Unassembled WGS sequence"/>
</dbReference>
<accession>A0A9P5H986</accession>
<dbReference type="EMBL" id="JAANBB010000269">
    <property type="protein sequence ID" value="KAF7545120.1"/>
    <property type="molecule type" value="Genomic_DNA"/>
</dbReference>
<reference evidence="1" key="1">
    <citation type="submission" date="2020-03" db="EMBL/GenBank/DDBJ databases">
        <title>Draft Genome Sequence of Cylindrodendrum hubeiense.</title>
        <authorList>
            <person name="Buettner E."/>
            <person name="Kellner H."/>
        </authorList>
    </citation>
    <scope>NUCLEOTIDE SEQUENCE</scope>
    <source>
        <strain evidence="1">IHI 201604</strain>
    </source>
</reference>
<protein>
    <submittedName>
        <fullName evidence="1">Uncharacterized protein</fullName>
    </submittedName>
</protein>
<organism evidence="1 2">
    <name type="scientific">Cylindrodendrum hubeiense</name>
    <dbReference type="NCBI Taxonomy" id="595255"/>
    <lineage>
        <taxon>Eukaryota</taxon>
        <taxon>Fungi</taxon>
        <taxon>Dikarya</taxon>
        <taxon>Ascomycota</taxon>
        <taxon>Pezizomycotina</taxon>
        <taxon>Sordariomycetes</taxon>
        <taxon>Hypocreomycetidae</taxon>
        <taxon>Hypocreales</taxon>
        <taxon>Nectriaceae</taxon>
        <taxon>Cylindrodendrum</taxon>
    </lineage>
</organism>
<evidence type="ECO:0000313" key="2">
    <source>
        <dbReference type="Proteomes" id="UP000722485"/>
    </source>
</evidence>
<comment type="caution">
    <text evidence="1">The sequence shown here is derived from an EMBL/GenBank/DDBJ whole genome shotgun (WGS) entry which is preliminary data.</text>
</comment>
<gene>
    <name evidence="1" type="ORF">G7Z17_g9423</name>
</gene>
<keyword evidence="2" id="KW-1185">Reference proteome</keyword>
<proteinExistence type="predicted"/>
<evidence type="ECO:0000313" key="1">
    <source>
        <dbReference type="EMBL" id="KAF7545120.1"/>
    </source>
</evidence>
<sequence length="125" mass="13748">MHRSQPRMLARSTNFRIPPLLSFPSSLPPPIASRPIVHSPPVQQEAIEGPMKFLAKQDSFSPRFRVQNQIATADRQTSGDTAGIWGVTALLWAEMSLGLRMPGPLSAHLAPIVMHLPKSVNRGLH</sequence>